<dbReference type="PANTHER" id="PTHR10728">
    <property type="entry name" value="CYTOSOLIC PHOSPHOLIPASE A2"/>
    <property type="match status" value="1"/>
</dbReference>
<dbReference type="SUPFAM" id="SSF52151">
    <property type="entry name" value="FabD/lysophospholipase-like"/>
    <property type="match status" value="1"/>
</dbReference>
<evidence type="ECO:0000256" key="2">
    <source>
        <dbReference type="SAM" id="MobiDB-lite"/>
    </source>
</evidence>
<evidence type="ECO:0000313" key="5">
    <source>
        <dbReference type="Proteomes" id="UP000035444"/>
    </source>
</evidence>
<evidence type="ECO:0000259" key="3">
    <source>
        <dbReference type="Pfam" id="PF01734"/>
    </source>
</evidence>
<dbReference type="Pfam" id="PF01734">
    <property type="entry name" value="Patatin"/>
    <property type="match status" value="1"/>
</dbReference>
<dbReference type="Gene3D" id="3.40.1090.10">
    <property type="entry name" value="Cytosolic phospholipase A2 catalytic domain"/>
    <property type="match status" value="1"/>
</dbReference>
<feature type="region of interest" description="Disordered" evidence="2">
    <location>
        <begin position="316"/>
        <end position="336"/>
    </location>
</feature>
<reference evidence="4 5" key="1">
    <citation type="submission" date="2015-03" db="EMBL/GenBank/DDBJ databases">
        <title>Genome Sequence of Kiloniella spongiae MEBiC09566, isolated from a marine sponge.</title>
        <authorList>
            <person name="Shao Z."/>
            <person name="Wang L."/>
            <person name="Li X."/>
        </authorList>
    </citation>
    <scope>NUCLEOTIDE SEQUENCE [LARGE SCALE GENOMIC DNA]</scope>
    <source>
        <strain evidence="4 5">MEBiC09566</strain>
    </source>
</reference>
<keyword evidence="5" id="KW-1185">Reference proteome</keyword>
<sequence>MPHIKHKRPVRTILYTISTLILGACTESRLEDLTVKVWETSDIKPTQYPEVHYPEVHYKDGLRSKISSKTTVGIAFSGGGTRAATATIGQLRALHKLGWIKQVDYIAAVSGGSWTAIPYTFLPKHSLIDDDEEDNKFLGAYLKPDQLNDEWLSKEAEPNGMMASTIPSNMIAPYYLFEALSLRGDETYSSTIGRIFLSKFDLDDRSKFFTWNTDSRDQIIERNEEEKLSENDFITVERDNRPYLIVGGTLFSRDDQLKDDIYHVEMTPLYSGIPSQARITVGLIKSSNKLKGEDAEYKIYGERGLSPKERFIIDNKKKSIPEKRPYQPDPEPELEIEPHHRYIGGGYIDSFAFDSKRPRKSDPSDPSDPYVNVDISKSRYKFTLSDMAGISGAAPQETLAGLGLLDLGFPELRHWPISSSLSDLKYTDSDGDKDPTKAYEYTFGDGGHLDNLGIMPLLARKVDKIMVFINTPQPFNPYECLNIEDKSEFDNLCPTNNFLKDRLNTPRTKEIYGEVLVDDLIAMFRPIEAKPFNVVFENGEEELENIYKAFNADRAKGAPLTYCKVYKVKSNAVYNIKHDEEYKPTICWNYLDRAQSWIEEVRKSGFTSTQYRDLVNGKRDFKNFPHYGTFLERRLQLIALNPAQTNALSALTTWSILKSRDEIQEALKF</sequence>
<dbReference type="Proteomes" id="UP000035444">
    <property type="component" value="Unassembled WGS sequence"/>
</dbReference>
<dbReference type="OrthoDB" id="8480005at2"/>
<dbReference type="AlphaFoldDB" id="A0A0H2MJ14"/>
<protein>
    <recommendedName>
        <fullName evidence="3">PNPLA domain-containing protein</fullName>
    </recommendedName>
</protein>
<dbReference type="InterPro" id="IPR016035">
    <property type="entry name" value="Acyl_Trfase/lysoPLipase"/>
</dbReference>
<feature type="compositionally biased region" description="Basic and acidic residues" evidence="2">
    <location>
        <begin position="316"/>
        <end position="326"/>
    </location>
</feature>
<dbReference type="EMBL" id="LAQL01000002">
    <property type="protein sequence ID" value="KLN62524.1"/>
    <property type="molecule type" value="Genomic_DNA"/>
</dbReference>
<evidence type="ECO:0000256" key="1">
    <source>
        <dbReference type="ARBA" id="ARBA00023098"/>
    </source>
</evidence>
<dbReference type="GO" id="GO:0005829">
    <property type="term" value="C:cytosol"/>
    <property type="evidence" value="ECO:0007669"/>
    <property type="project" value="TreeGrafter"/>
</dbReference>
<dbReference type="STRING" id="1489064.WH96_03305"/>
<dbReference type="PANTHER" id="PTHR10728:SF40">
    <property type="entry name" value="PATATIN FAMILY PROTEIN"/>
    <property type="match status" value="1"/>
</dbReference>
<keyword evidence="1" id="KW-0443">Lipid metabolism</keyword>
<dbReference type="InterPro" id="IPR002641">
    <property type="entry name" value="PNPLA_dom"/>
</dbReference>
<organism evidence="4 5">
    <name type="scientific">Kiloniella spongiae</name>
    <dbReference type="NCBI Taxonomy" id="1489064"/>
    <lineage>
        <taxon>Bacteria</taxon>
        <taxon>Pseudomonadati</taxon>
        <taxon>Pseudomonadota</taxon>
        <taxon>Alphaproteobacteria</taxon>
        <taxon>Rhodospirillales</taxon>
        <taxon>Kiloniellaceae</taxon>
        <taxon>Kiloniella</taxon>
    </lineage>
</organism>
<dbReference type="PATRIC" id="fig|1489064.4.peg.1596"/>
<accession>A0A0H2MJ14</accession>
<gene>
    <name evidence="4" type="ORF">WH96_03305</name>
</gene>
<name>A0A0H2MJ14_9PROT</name>
<comment type="caution">
    <text evidence="4">The sequence shown here is derived from an EMBL/GenBank/DDBJ whole genome shotgun (WGS) entry which is preliminary data.</text>
</comment>
<feature type="domain" description="PNPLA" evidence="3">
    <location>
        <begin position="74"/>
        <end position="122"/>
    </location>
</feature>
<proteinExistence type="predicted"/>
<dbReference type="GO" id="GO:0004623">
    <property type="term" value="F:phospholipase A2 activity"/>
    <property type="evidence" value="ECO:0007669"/>
    <property type="project" value="TreeGrafter"/>
</dbReference>
<dbReference type="GO" id="GO:0046475">
    <property type="term" value="P:glycerophospholipid catabolic process"/>
    <property type="evidence" value="ECO:0007669"/>
    <property type="project" value="TreeGrafter"/>
</dbReference>
<dbReference type="PROSITE" id="PS51257">
    <property type="entry name" value="PROKAR_LIPOPROTEIN"/>
    <property type="match status" value="1"/>
</dbReference>
<evidence type="ECO:0000313" key="4">
    <source>
        <dbReference type="EMBL" id="KLN62524.1"/>
    </source>
</evidence>